<evidence type="ECO:0000313" key="4">
    <source>
        <dbReference type="Proteomes" id="UP000591131"/>
    </source>
</evidence>
<name>A0A7J6N1L7_PERCH</name>
<feature type="compositionally biased region" description="Basic residues" evidence="1">
    <location>
        <begin position="766"/>
        <end position="775"/>
    </location>
</feature>
<accession>A0A7J6N1L7</accession>
<dbReference type="EMBL" id="JAAPAO010000012">
    <property type="protein sequence ID" value="KAF4677524.1"/>
    <property type="molecule type" value="Genomic_DNA"/>
</dbReference>
<protein>
    <submittedName>
        <fullName evidence="3">Origin recognition complex subunit 5</fullName>
    </submittedName>
</protein>
<dbReference type="Pfam" id="PF14630">
    <property type="entry name" value="ORC5_C"/>
    <property type="match status" value="1"/>
</dbReference>
<dbReference type="AlphaFoldDB" id="A0A7J6N1L7"/>
<evidence type="ECO:0000313" key="3">
    <source>
        <dbReference type="EMBL" id="KAF4677524.1"/>
    </source>
</evidence>
<dbReference type="InterPro" id="IPR027417">
    <property type="entry name" value="P-loop_NTPase"/>
</dbReference>
<dbReference type="OrthoDB" id="365981at2759"/>
<feature type="domain" description="Origin recognition complex subunit 5 C-terminal" evidence="2">
    <location>
        <begin position="625"/>
        <end position="752"/>
    </location>
</feature>
<dbReference type="Proteomes" id="UP000591131">
    <property type="component" value="Unassembled WGS sequence"/>
</dbReference>
<dbReference type="InterPro" id="IPR047088">
    <property type="entry name" value="ORC5_C"/>
</dbReference>
<dbReference type="GO" id="GO:0005664">
    <property type="term" value="C:nuclear origin of replication recognition complex"/>
    <property type="evidence" value="ECO:0007669"/>
    <property type="project" value="TreeGrafter"/>
</dbReference>
<evidence type="ECO:0000259" key="2">
    <source>
        <dbReference type="Pfam" id="PF14630"/>
    </source>
</evidence>
<evidence type="ECO:0000256" key="1">
    <source>
        <dbReference type="SAM" id="MobiDB-lite"/>
    </source>
</evidence>
<dbReference type="SUPFAM" id="SSF52540">
    <property type="entry name" value="P-loop containing nucleoside triphosphate hydrolases"/>
    <property type="match status" value="1"/>
</dbReference>
<proteinExistence type="predicted"/>
<dbReference type="PANTHER" id="PTHR12705">
    <property type="entry name" value="ORIGIN RECOGNITION COMPLEX SUBUNIT 5"/>
    <property type="match status" value="1"/>
</dbReference>
<reference evidence="3 4" key="1">
    <citation type="submission" date="2020-04" db="EMBL/GenBank/DDBJ databases">
        <title>Perkinsus chesapeaki whole genome sequence.</title>
        <authorList>
            <person name="Bogema D.R."/>
        </authorList>
    </citation>
    <scope>NUCLEOTIDE SEQUENCE [LARGE SCALE GENOMIC DNA]</scope>
    <source>
        <strain evidence="3">ATCC PRA-425</strain>
    </source>
</reference>
<keyword evidence="4" id="KW-1185">Reference proteome</keyword>
<feature type="region of interest" description="Disordered" evidence="1">
    <location>
        <begin position="1"/>
        <end position="27"/>
    </location>
</feature>
<dbReference type="PANTHER" id="PTHR12705:SF0">
    <property type="entry name" value="ORIGIN RECOGNITION COMPLEX SUBUNIT 5"/>
    <property type="match status" value="1"/>
</dbReference>
<dbReference type="GO" id="GO:0003688">
    <property type="term" value="F:DNA replication origin binding"/>
    <property type="evidence" value="ECO:0007669"/>
    <property type="project" value="TreeGrafter"/>
</dbReference>
<comment type="caution">
    <text evidence="3">The sequence shown here is derived from an EMBL/GenBank/DDBJ whole genome shotgun (WGS) entry which is preliminary data.</text>
</comment>
<organism evidence="3 4">
    <name type="scientific">Perkinsus chesapeaki</name>
    <name type="common">Clam parasite</name>
    <name type="synonym">Perkinsus andrewsi</name>
    <dbReference type="NCBI Taxonomy" id="330153"/>
    <lineage>
        <taxon>Eukaryota</taxon>
        <taxon>Sar</taxon>
        <taxon>Alveolata</taxon>
        <taxon>Perkinsozoa</taxon>
        <taxon>Perkinsea</taxon>
        <taxon>Perkinsida</taxon>
        <taxon>Perkinsidae</taxon>
        <taxon>Perkinsus</taxon>
    </lineage>
</organism>
<dbReference type="InterPro" id="IPR020796">
    <property type="entry name" value="ORC5"/>
</dbReference>
<feature type="region of interest" description="Disordered" evidence="1">
    <location>
        <begin position="208"/>
        <end position="275"/>
    </location>
</feature>
<dbReference type="GO" id="GO:0006270">
    <property type="term" value="P:DNA replication initiation"/>
    <property type="evidence" value="ECO:0007669"/>
    <property type="project" value="TreeGrafter"/>
</dbReference>
<gene>
    <name evidence="3" type="primary">ORC5</name>
    <name evidence="3" type="ORF">FOL47_000912</name>
</gene>
<sequence length="910" mass="100189">MSAATIGPSSPRRAIDFSDDPAANPDEPINGAALPTWHSSYGDLIARLGYARRLHGGLRDQQISDLCLAMGVPDLTQSGSSEDDANVEVPDQLSPLPSILVVGPKGTGKTSVVRQMLSGVLLKSRAHRSMEVAFDGITPVGKIDSEREGVIVEQSTKETFRIPVDVPLCSGCSGNNIYLYVDCHLCSSVSNVMSALLATLDRTLADPEMHTRVTSTPIKSKKPEATAEANSPPTTRKRVRAATPSSGTPARKTRSRVASVCTPGGTGPDMETPVRRSARKAARSDWMWLADQDKFTISDDLSQAWPINSSVGGGNSEAIPARLPTRLEPVAEDMSEGFADMDEKDKAAALPAEDMQLIARRFLQSVAEGPSGAAKTTVPKTLPSSVMEQIERYSRNSARRVDGTGFAKKFTDLLRSYDALNKTVFVVVDQAERLLPDAADPLEPANDAARLMEFLLDMSDELCLPNACSVIVSSTPIPRDSRGVVHFPPYNNAEAIALLSAYCHARSPMPHFKEAVTAFSSMYVKFFYDSLIVTDMTSLVGHALDVYNVEYTRIVDETWGRATLEGCVEEDDDDDDDGDDTISPAMRREVISVSQIELKSTLSEHMTFIMTRGATKAAIKWESHLPYNARLLVLAGFLASHNPPSMDNRLFMMKTGRSSRATVTRIRNNQIAMDSINVRPPKPFPLQRMLEIARYLHHGEMRMTSDVFQEVRRLVHLRLLMTNGDPSIDAWMEGAVKLTTGLHSYPVVEELAVSARYAGSAAGPARTRRTQRQPKKANSSEATVQAAGEAEVEPQRQTAAYQIMSTELKQRVEEAFVAEANRLKAEQIPVAKAIEIFYKTGIVHPKRWPVPDIVEELRYRGWSRGFHIKATYYPQPPDPINRETAVELAKWLRIVDRKKRELEAQSAANK</sequence>
<feature type="region of interest" description="Disordered" evidence="1">
    <location>
        <begin position="759"/>
        <end position="791"/>
    </location>
</feature>